<dbReference type="InterPro" id="IPR052159">
    <property type="entry name" value="Competence_DNA_uptake"/>
</dbReference>
<evidence type="ECO:0000256" key="4">
    <source>
        <dbReference type="ARBA" id="ARBA00022989"/>
    </source>
</evidence>
<dbReference type="InterPro" id="IPR025405">
    <property type="entry name" value="DUF4131"/>
</dbReference>
<feature type="transmembrane region" description="Helical" evidence="6">
    <location>
        <begin position="12"/>
        <end position="38"/>
    </location>
</feature>
<name>A0ABV2KSA9_9BACI</name>
<evidence type="ECO:0000313" key="8">
    <source>
        <dbReference type="EMBL" id="MET3682473.1"/>
    </source>
</evidence>
<feature type="transmembrane region" description="Helical" evidence="6">
    <location>
        <begin position="323"/>
        <end position="343"/>
    </location>
</feature>
<dbReference type="CDD" id="cd07731">
    <property type="entry name" value="ComA-like_MBL-fold"/>
    <property type="match status" value="1"/>
</dbReference>
<feature type="domain" description="Metallo-beta-lactamase" evidence="7">
    <location>
        <begin position="480"/>
        <end position="677"/>
    </location>
</feature>
<dbReference type="Pfam" id="PF03772">
    <property type="entry name" value="Competence"/>
    <property type="match status" value="1"/>
</dbReference>
<keyword evidence="2" id="KW-1003">Cell membrane</keyword>
<dbReference type="SUPFAM" id="SSF56281">
    <property type="entry name" value="Metallo-hydrolase/oxidoreductase"/>
    <property type="match status" value="1"/>
</dbReference>
<feature type="transmembrane region" description="Helical" evidence="6">
    <location>
        <begin position="355"/>
        <end position="381"/>
    </location>
</feature>
<dbReference type="InterPro" id="IPR035681">
    <property type="entry name" value="ComA-like_MBL"/>
</dbReference>
<feature type="transmembrane region" description="Helical" evidence="6">
    <location>
        <begin position="412"/>
        <end position="434"/>
    </location>
</feature>
<dbReference type="Pfam" id="PF13567">
    <property type="entry name" value="DUF4131"/>
    <property type="match status" value="1"/>
</dbReference>
<dbReference type="InterPro" id="IPR004797">
    <property type="entry name" value="Competence_ComEC/Rec2"/>
</dbReference>
<dbReference type="NCBIfam" id="TIGR00361">
    <property type="entry name" value="ComEC_Rec2"/>
    <property type="match status" value="1"/>
</dbReference>
<evidence type="ECO:0000256" key="5">
    <source>
        <dbReference type="ARBA" id="ARBA00023136"/>
    </source>
</evidence>
<feature type="transmembrane region" description="Helical" evidence="6">
    <location>
        <begin position="282"/>
        <end position="311"/>
    </location>
</feature>
<comment type="subcellular location">
    <subcellularLocation>
        <location evidence="1">Cell membrane</location>
        <topology evidence="1">Multi-pass membrane protein</topology>
    </subcellularLocation>
</comment>
<evidence type="ECO:0000256" key="3">
    <source>
        <dbReference type="ARBA" id="ARBA00022692"/>
    </source>
</evidence>
<dbReference type="InterPro" id="IPR001279">
    <property type="entry name" value="Metallo-B-lactamas"/>
</dbReference>
<keyword evidence="9" id="KW-1185">Reference proteome</keyword>
<dbReference type="PANTHER" id="PTHR30619">
    <property type="entry name" value="DNA INTERNALIZATION/COMPETENCE PROTEIN COMEC/REC2"/>
    <property type="match status" value="1"/>
</dbReference>
<keyword evidence="3 6" id="KW-0812">Transmembrane</keyword>
<feature type="transmembrane region" description="Helical" evidence="6">
    <location>
        <begin position="232"/>
        <end position="248"/>
    </location>
</feature>
<dbReference type="InterPro" id="IPR036866">
    <property type="entry name" value="RibonucZ/Hydroxyglut_hydro"/>
</dbReference>
<evidence type="ECO:0000256" key="2">
    <source>
        <dbReference type="ARBA" id="ARBA00022475"/>
    </source>
</evidence>
<evidence type="ECO:0000259" key="7">
    <source>
        <dbReference type="SMART" id="SM00849"/>
    </source>
</evidence>
<dbReference type="Proteomes" id="UP001549167">
    <property type="component" value="Unassembled WGS sequence"/>
</dbReference>
<gene>
    <name evidence="8" type="ORF">ABID56_000554</name>
</gene>
<evidence type="ECO:0000256" key="6">
    <source>
        <dbReference type="SAM" id="Phobius"/>
    </source>
</evidence>
<dbReference type="NCBIfam" id="TIGR00360">
    <property type="entry name" value="ComEC_N-term"/>
    <property type="match status" value="1"/>
</dbReference>
<sequence length="724" mass="82226">MSLAFGVMGIVLYLFWAILYKRLSLLIACLILFTLSLWHTPSPQILSPIKNEIRYHQSAHIISDRQIHKQSHSYMVQLDNGSRAQLFFPKDVALPNVKHGATCQLDATLTPPTTATNPGQFDYAHYLTTQGIVATSYHPMLYDCEGASILSYIHDYRHWLIEAINTHYQQETVAWLTALIFGDRALLQDEVIDTFQFWNLSHLLAISGLHVGLTLGLFYIMLQRVIRLPRELVKLLLLVVIPLYIVIAGANPPVIRAGMMASLFLVLSFLNKRLDATDVLSIVCLVVLWVNPFLMFQVGFQFSFAVTLALILSKRLLMRYDHWLWQSLIISIVSQLAILPIQLTHFYFTNVLSPLANLVMIPFYTVVIIPFSLLLLLFVWFPLSIVKPLETMYLTIQEWMIQMFYVVGQPDVAIWVTGVPHLVAIILFYAGLLIMMRSWEEGRLTFAGLTASATIIILIVNQMMPYWDRSSNITMLDVGQAEAIVVELPHREGVFIFDVGEEVSFQSEVTDDNYQTIIKPFLWSKGIRHVDAVWLTHFDYDHVASAPHFINDFSPDFVFTHPFGEHADALDIENTFPLKAGDSIKWKDTQFSVLAPSKDFVFEEENERSLVVLIDHPDWSLLMTGDTTESVEEELIHRGVLTDVDILKVAHHGSQSSSSFDFLDVTSPDVALISAGRNNPYNHPSPEVYERLVDEGIDVYRTDQNGAIMIEVKNGQRTVAPFLP</sequence>
<dbReference type="Gene3D" id="3.60.15.10">
    <property type="entry name" value="Ribonuclease Z/Hydroxyacylglutathione hydrolase-like"/>
    <property type="match status" value="1"/>
</dbReference>
<dbReference type="PANTHER" id="PTHR30619:SF1">
    <property type="entry name" value="RECOMBINATION PROTEIN 2"/>
    <property type="match status" value="1"/>
</dbReference>
<protein>
    <submittedName>
        <fullName evidence="8">Competence protein ComEC</fullName>
    </submittedName>
</protein>
<reference evidence="8 9" key="1">
    <citation type="submission" date="2024-06" db="EMBL/GenBank/DDBJ databases">
        <title>Genomic Encyclopedia of Type Strains, Phase IV (KMG-IV): sequencing the most valuable type-strain genomes for metagenomic binning, comparative biology and taxonomic classification.</title>
        <authorList>
            <person name="Goeker M."/>
        </authorList>
    </citation>
    <scope>NUCLEOTIDE SEQUENCE [LARGE SCALE GENOMIC DNA]</scope>
    <source>
        <strain evidence="8 9">DSM 23520</strain>
    </source>
</reference>
<keyword evidence="5 6" id="KW-0472">Membrane</keyword>
<evidence type="ECO:0000313" key="9">
    <source>
        <dbReference type="Proteomes" id="UP001549167"/>
    </source>
</evidence>
<dbReference type="EMBL" id="JBEPMX010000002">
    <property type="protein sequence ID" value="MET3682473.1"/>
    <property type="molecule type" value="Genomic_DNA"/>
</dbReference>
<proteinExistence type="predicted"/>
<organism evidence="8 9">
    <name type="scientific">Alkalibacillus flavidus</name>
    <dbReference type="NCBI Taxonomy" id="546021"/>
    <lineage>
        <taxon>Bacteria</taxon>
        <taxon>Bacillati</taxon>
        <taxon>Bacillota</taxon>
        <taxon>Bacilli</taxon>
        <taxon>Bacillales</taxon>
        <taxon>Bacillaceae</taxon>
        <taxon>Alkalibacillus</taxon>
    </lineage>
</organism>
<accession>A0ABV2KSA9</accession>
<keyword evidence="4 6" id="KW-1133">Transmembrane helix</keyword>
<feature type="transmembrane region" description="Helical" evidence="6">
    <location>
        <begin position="446"/>
        <end position="467"/>
    </location>
</feature>
<dbReference type="SMART" id="SM00849">
    <property type="entry name" value="Lactamase_B"/>
    <property type="match status" value="1"/>
</dbReference>
<evidence type="ECO:0000256" key="1">
    <source>
        <dbReference type="ARBA" id="ARBA00004651"/>
    </source>
</evidence>
<dbReference type="InterPro" id="IPR004477">
    <property type="entry name" value="ComEC_N"/>
</dbReference>
<dbReference type="RefSeq" id="WP_354219081.1">
    <property type="nucleotide sequence ID" value="NZ_JBEPMX010000002.1"/>
</dbReference>
<dbReference type="Pfam" id="PF00753">
    <property type="entry name" value="Lactamase_B"/>
    <property type="match status" value="1"/>
</dbReference>
<feature type="transmembrane region" description="Helical" evidence="6">
    <location>
        <begin position="197"/>
        <end position="220"/>
    </location>
</feature>
<comment type="caution">
    <text evidence="8">The sequence shown here is derived from an EMBL/GenBank/DDBJ whole genome shotgun (WGS) entry which is preliminary data.</text>
</comment>